<gene>
    <name evidence="2" type="ORF">TIFTF001_028693</name>
</gene>
<comment type="caution">
    <text evidence="2">The sequence shown here is derived from an EMBL/GenBank/DDBJ whole genome shotgun (WGS) entry which is preliminary data.</text>
</comment>
<feature type="region of interest" description="Disordered" evidence="1">
    <location>
        <begin position="35"/>
        <end position="67"/>
    </location>
</feature>
<feature type="compositionally biased region" description="Basic and acidic residues" evidence="1">
    <location>
        <begin position="36"/>
        <end position="46"/>
    </location>
</feature>
<name>A0AA88J1G5_FICCA</name>
<evidence type="ECO:0000313" key="2">
    <source>
        <dbReference type="EMBL" id="GMN59600.1"/>
    </source>
</evidence>
<feature type="compositionally biased region" description="Basic and acidic residues" evidence="1">
    <location>
        <begin position="55"/>
        <end position="67"/>
    </location>
</feature>
<keyword evidence="3" id="KW-1185">Reference proteome</keyword>
<accession>A0AA88J1G5</accession>
<dbReference type="Proteomes" id="UP001187192">
    <property type="component" value="Unassembled WGS sequence"/>
</dbReference>
<evidence type="ECO:0000256" key="1">
    <source>
        <dbReference type="SAM" id="MobiDB-lite"/>
    </source>
</evidence>
<reference evidence="2" key="1">
    <citation type="submission" date="2023-07" db="EMBL/GenBank/DDBJ databases">
        <title>draft genome sequence of fig (Ficus carica).</title>
        <authorList>
            <person name="Takahashi T."/>
            <person name="Nishimura K."/>
        </authorList>
    </citation>
    <scope>NUCLEOTIDE SEQUENCE</scope>
</reference>
<dbReference type="EMBL" id="BTGU01000089">
    <property type="protein sequence ID" value="GMN59600.1"/>
    <property type="molecule type" value="Genomic_DNA"/>
</dbReference>
<proteinExistence type="predicted"/>
<evidence type="ECO:0000313" key="3">
    <source>
        <dbReference type="Proteomes" id="UP001187192"/>
    </source>
</evidence>
<protein>
    <submittedName>
        <fullName evidence="2">Uncharacterized protein</fullName>
    </submittedName>
</protein>
<organism evidence="2 3">
    <name type="scientific">Ficus carica</name>
    <name type="common">Common fig</name>
    <dbReference type="NCBI Taxonomy" id="3494"/>
    <lineage>
        <taxon>Eukaryota</taxon>
        <taxon>Viridiplantae</taxon>
        <taxon>Streptophyta</taxon>
        <taxon>Embryophyta</taxon>
        <taxon>Tracheophyta</taxon>
        <taxon>Spermatophyta</taxon>
        <taxon>Magnoliopsida</taxon>
        <taxon>eudicotyledons</taxon>
        <taxon>Gunneridae</taxon>
        <taxon>Pentapetalae</taxon>
        <taxon>rosids</taxon>
        <taxon>fabids</taxon>
        <taxon>Rosales</taxon>
        <taxon>Moraceae</taxon>
        <taxon>Ficeae</taxon>
        <taxon>Ficus</taxon>
    </lineage>
</organism>
<dbReference type="AlphaFoldDB" id="A0AA88J1G5"/>
<sequence>MEAPFSINAIESEKGAKEKKGVVEEYQRLISYYDPGGDREIERNAELRSPLLSSGDREANHDRGYEV</sequence>